<dbReference type="PROSITE" id="PS51194">
    <property type="entry name" value="HELICASE_CTER"/>
    <property type="match status" value="1"/>
</dbReference>
<dbReference type="CDD" id="cd18787">
    <property type="entry name" value="SF2_C_DEAD"/>
    <property type="match status" value="1"/>
</dbReference>
<feature type="compositionally biased region" description="Basic and acidic residues" evidence="7">
    <location>
        <begin position="12"/>
        <end position="29"/>
    </location>
</feature>
<feature type="compositionally biased region" description="Basic and acidic residues" evidence="7">
    <location>
        <begin position="142"/>
        <end position="156"/>
    </location>
</feature>
<dbReference type="CDD" id="cd00268">
    <property type="entry name" value="DEADc"/>
    <property type="match status" value="1"/>
</dbReference>
<evidence type="ECO:0000259" key="10">
    <source>
        <dbReference type="PROSITE" id="PS51195"/>
    </source>
</evidence>
<dbReference type="PANTHER" id="PTHR47959:SF13">
    <property type="entry name" value="ATP-DEPENDENT RNA HELICASE RHLE"/>
    <property type="match status" value="1"/>
</dbReference>
<evidence type="ECO:0000313" key="12">
    <source>
        <dbReference type="Proteomes" id="UP000275256"/>
    </source>
</evidence>
<dbReference type="InterPro" id="IPR027417">
    <property type="entry name" value="P-loop_NTPase"/>
</dbReference>
<feature type="domain" description="Helicase C-terminal" evidence="9">
    <location>
        <begin position="543"/>
        <end position="686"/>
    </location>
</feature>
<feature type="domain" description="Helicase ATP-binding" evidence="8">
    <location>
        <begin position="345"/>
        <end position="517"/>
    </location>
</feature>
<evidence type="ECO:0000256" key="7">
    <source>
        <dbReference type="SAM" id="MobiDB-lite"/>
    </source>
</evidence>
<keyword evidence="3 11" id="KW-0347">Helicase</keyword>
<dbReference type="PROSITE" id="PS51192">
    <property type="entry name" value="HELICASE_ATP_BIND_1"/>
    <property type="match status" value="1"/>
</dbReference>
<keyword evidence="12" id="KW-1185">Reference proteome</keyword>
<accession>A0A3M0G165</accession>
<sequence length="747" mass="80830">MAMANKKAPKSRKVDGKPKKRWSAAERAAKGVAPRKGGGHRPYEGSRPYVDRKDGAAGDDRAPRSDSGRDDRAPRSTTSRDDRGSFDRRGPGSDRPAYGRSASSDRRDSGSTGRPSFDRRDSGSTGRPSFDRRDSGSTGRPSFDRRDSGSSDRRDSGSTGRPSFGRRDSGSSFSSDRRSEDRGRYQDRNTSSERPTFQERNERPRYQDRNTSSDRGFQSRGRDDRSRSDDRGPRRTDDRDSRGSERPRHFASEGGRGERRGPSGDFRDRAFQPRRDNHHDRGGSNSDHNAEADQMSWTARDVVDVEVSAAHQASGFAELGVALPLVAQLSTKGITEPFPIQSATIVDGIAGRDVLGRGRTGSGKTLAFGLSMLTRLADGKASGSPRAMIITPTRELALQIADDLSPLASTLGLHLTLITGGMSYIPQARAFERGVDIVVATPGRLIDLLEQGTADLSQVEITVLDEADHMSDLGFMPAVTTLLEAVPSDGQRMLFSATLDHQVDRLVRKFLHDAVTHEVDSSKNAVTTLTHHMLQLAPHHKNPITAEIANRDGKTVIFARTQMGVERIAGQLREVGVMAGGLHGGLTQGARARVLAAFKGDDLPVLVATDVAARGIHVDDVSLVLQVDPPMNSKDYLHRAGRTARAGETGAVVSIVLPHQRKEMRRISGQAGVHVAPLDVAPGSVDLRESTGARVPSGTPIAESDYQRLIAPKQQPRRPQSRGNSGGGGGFRKRQGGGGGGRNRTWK</sequence>
<feature type="region of interest" description="Disordered" evidence="7">
    <location>
        <begin position="1"/>
        <end position="292"/>
    </location>
</feature>
<protein>
    <submittedName>
        <fullName evidence="11">DEAD/DEAH box helicase</fullName>
    </submittedName>
</protein>
<dbReference type="Pfam" id="PF00270">
    <property type="entry name" value="DEAD"/>
    <property type="match status" value="1"/>
</dbReference>
<evidence type="ECO:0000256" key="3">
    <source>
        <dbReference type="ARBA" id="ARBA00022806"/>
    </source>
</evidence>
<feature type="domain" description="DEAD-box RNA helicase Q" evidence="10">
    <location>
        <begin position="314"/>
        <end position="342"/>
    </location>
</feature>
<evidence type="ECO:0000256" key="6">
    <source>
        <dbReference type="PROSITE-ProRule" id="PRU00552"/>
    </source>
</evidence>
<dbReference type="GO" id="GO:0016787">
    <property type="term" value="F:hydrolase activity"/>
    <property type="evidence" value="ECO:0007669"/>
    <property type="project" value="UniProtKB-KW"/>
</dbReference>
<dbReference type="PROSITE" id="PS51195">
    <property type="entry name" value="Q_MOTIF"/>
    <property type="match status" value="1"/>
</dbReference>
<feature type="compositionally biased region" description="Basic and acidic residues" evidence="7">
    <location>
        <begin position="165"/>
        <end position="212"/>
    </location>
</feature>
<dbReference type="InterPro" id="IPR014014">
    <property type="entry name" value="RNA_helicase_DEAD_Q_motif"/>
</dbReference>
<feature type="region of interest" description="Disordered" evidence="7">
    <location>
        <begin position="688"/>
        <end position="747"/>
    </location>
</feature>
<keyword evidence="4" id="KW-0067">ATP-binding</keyword>
<feature type="compositionally biased region" description="Basic and acidic residues" evidence="7">
    <location>
        <begin position="220"/>
        <end position="282"/>
    </location>
</feature>
<evidence type="ECO:0000256" key="1">
    <source>
        <dbReference type="ARBA" id="ARBA00022741"/>
    </source>
</evidence>
<organism evidence="11 12">
    <name type="scientific">Tessaracoccus antarcticus</name>
    <dbReference type="NCBI Taxonomy" id="2479848"/>
    <lineage>
        <taxon>Bacteria</taxon>
        <taxon>Bacillati</taxon>
        <taxon>Actinomycetota</taxon>
        <taxon>Actinomycetes</taxon>
        <taxon>Propionibacteriales</taxon>
        <taxon>Propionibacteriaceae</taxon>
        <taxon>Tessaracoccus</taxon>
    </lineage>
</organism>
<feature type="compositionally biased region" description="Basic and acidic residues" evidence="7">
    <location>
        <begin position="41"/>
        <end position="92"/>
    </location>
</feature>
<feature type="compositionally biased region" description="Gly residues" evidence="7">
    <location>
        <begin position="724"/>
        <end position="747"/>
    </location>
</feature>
<feature type="short sequence motif" description="Q motif" evidence="6">
    <location>
        <begin position="314"/>
        <end position="342"/>
    </location>
</feature>
<dbReference type="GO" id="GO:0003676">
    <property type="term" value="F:nucleic acid binding"/>
    <property type="evidence" value="ECO:0007669"/>
    <property type="project" value="InterPro"/>
</dbReference>
<evidence type="ECO:0000313" key="11">
    <source>
        <dbReference type="EMBL" id="RMB58358.1"/>
    </source>
</evidence>
<dbReference type="InterPro" id="IPR001650">
    <property type="entry name" value="Helicase_C-like"/>
</dbReference>
<dbReference type="Gene3D" id="3.40.50.300">
    <property type="entry name" value="P-loop containing nucleotide triphosphate hydrolases"/>
    <property type="match status" value="2"/>
</dbReference>
<comment type="caution">
    <text evidence="11">The sequence shown here is derived from an EMBL/GenBank/DDBJ whole genome shotgun (WGS) entry which is preliminary data.</text>
</comment>
<feature type="compositionally biased region" description="Low complexity" evidence="7">
    <location>
        <begin position="93"/>
        <end position="102"/>
    </location>
</feature>
<dbReference type="PANTHER" id="PTHR47959">
    <property type="entry name" value="ATP-DEPENDENT RNA HELICASE RHLE-RELATED"/>
    <property type="match status" value="1"/>
</dbReference>
<comment type="similarity">
    <text evidence="5">Belongs to the DEAD box helicase family.</text>
</comment>
<dbReference type="SUPFAM" id="SSF52540">
    <property type="entry name" value="P-loop containing nucleoside triphosphate hydrolases"/>
    <property type="match status" value="1"/>
</dbReference>
<dbReference type="EMBL" id="REFW01000004">
    <property type="protein sequence ID" value="RMB58358.1"/>
    <property type="molecule type" value="Genomic_DNA"/>
</dbReference>
<dbReference type="GO" id="GO:0005524">
    <property type="term" value="F:ATP binding"/>
    <property type="evidence" value="ECO:0007669"/>
    <property type="project" value="UniProtKB-KW"/>
</dbReference>
<gene>
    <name evidence="11" type="ORF">EAX62_14265</name>
</gene>
<dbReference type="GO" id="GO:0005829">
    <property type="term" value="C:cytosol"/>
    <property type="evidence" value="ECO:0007669"/>
    <property type="project" value="TreeGrafter"/>
</dbReference>
<evidence type="ECO:0000256" key="4">
    <source>
        <dbReference type="ARBA" id="ARBA00022840"/>
    </source>
</evidence>
<dbReference type="InterPro" id="IPR044742">
    <property type="entry name" value="DEAD/DEAH_RhlB"/>
</dbReference>
<dbReference type="Pfam" id="PF00271">
    <property type="entry name" value="Helicase_C"/>
    <property type="match status" value="1"/>
</dbReference>
<dbReference type="AlphaFoldDB" id="A0A3M0G165"/>
<dbReference type="InterPro" id="IPR014001">
    <property type="entry name" value="Helicase_ATP-bd"/>
</dbReference>
<reference evidence="11 12" key="1">
    <citation type="submission" date="2018-10" db="EMBL/GenBank/DDBJ databases">
        <title>Tessaracoccus antarcticuss sp. nov., isolated from sediment.</title>
        <authorList>
            <person name="Zhou L.Y."/>
            <person name="Du Z.J."/>
        </authorList>
    </citation>
    <scope>NUCLEOTIDE SEQUENCE [LARGE SCALE GENOMIC DNA]</scope>
    <source>
        <strain evidence="11 12">JDX10</strain>
    </source>
</reference>
<name>A0A3M0G165_9ACTN</name>
<evidence type="ECO:0000259" key="8">
    <source>
        <dbReference type="PROSITE" id="PS51192"/>
    </source>
</evidence>
<proteinExistence type="inferred from homology"/>
<dbReference type="InterPro" id="IPR011545">
    <property type="entry name" value="DEAD/DEAH_box_helicase_dom"/>
</dbReference>
<keyword evidence="1" id="KW-0547">Nucleotide-binding</keyword>
<dbReference type="Proteomes" id="UP000275256">
    <property type="component" value="Unassembled WGS sequence"/>
</dbReference>
<evidence type="ECO:0000256" key="2">
    <source>
        <dbReference type="ARBA" id="ARBA00022801"/>
    </source>
</evidence>
<dbReference type="GO" id="GO:0003724">
    <property type="term" value="F:RNA helicase activity"/>
    <property type="evidence" value="ECO:0007669"/>
    <property type="project" value="InterPro"/>
</dbReference>
<evidence type="ECO:0000259" key="9">
    <source>
        <dbReference type="PROSITE" id="PS51194"/>
    </source>
</evidence>
<dbReference type="InterPro" id="IPR050079">
    <property type="entry name" value="DEAD_box_RNA_helicase"/>
</dbReference>
<keyword evidence="2" id="KW-0378">Hydrolase</keyword>
<evidence type="ECO:0000256" key="5">
    <source>
        <dbReference type="ARBA" id="ARBA00038437"/>
    </source>
</evidence>
<dbReference type="SMART" id="SM00490">
    <property type="entry name" value="HELICc"/>
    <property type="match status" value="1"/>
</dbReference>
<dbReference type="SMART" id="SM00487">
    <property type="entry name" value="DEXDc"/>
    <property type="match status" value="1"/>
</dbReference>